<dbReference type="CDD" id="cd13850">
    <property type="entry name" value="CuRO_1_Abr2_like"/>
    <property type="match status" value="1"/>
</dbReference>
<dbReference type="PROSITE" id="PS00080">
    <property type="entry name" value="MULTICOPPER_OXIDASE2"/>
    <property type="match status" value="1"/>
</dbReference>
<dbReference type="InterPro" id="IPR008972">
    <property type="entry name" value="Cupredoxin"/>
</dbReference>
<evidence type="ECO:0000256" key="4">
    <source>
        <dbReference type="ARBA" id="ARBA00023002"/>
    </source>
</evidence>
<dbReference type="InterPro" id="IPR045087">
    <property type="entry name" value="Cu-oxidase_fam"/>
</dbReference>
<dbReference type="Pfam" id="PF07732">
    <property type="entry name" value="Cu-oxidase_3"/>
    <property type="match status" value="1"/>
</dbReference>
<evidence type="ECO:0000256" key="5">
    <source>
        <dbReference type="ARBA" id="ARBA00023008"/>
    </source>
</evidence>
<dbReference type="Pfam" id="PF00394">
    <property type="entry name" value="Cu-oxidase"/>
    <property type="match status" value="1"/>
</dbReference>
<dbReference type="GO" id="GO:0042440">
    <property type="term" value="P:pigment metabolic process"/>
    <property type="evidence" value="ECO:0007669"/>
    <property type="project" value="UniProtKB-ARBA"/>
</dbReference>
<evidence type="ECO:0000256" key="3">
    <source>
        <dbReference type="ARBA" id="ARBA00022729"/>
    </source>
</evidence>
<evidence type="ECO:0000259" key="8">
    <source>
        <dbReference type="Pfam" id="PF00394"/>
    </source>
</evidence>
<feature type="domain" description="Plastocyanin-like" evidence="9">
    <location>
        <begin position="445"/>
        <end position="567"/>
    </location>
</feature>
<dbReference type="OrthoDB" id="2121828at2759"/>
<dbReference type="InterPro" id="IPR011706">
    <property type="entry name" value="Cu-oxidase_C"/>
</dbReference>
<dbReference type="PANTHER" id="PTHR11709">
    <property type="entry name" value="MULTI-COPPER OXIDASE"/>
    <property type="match status" value="1"/>
</dbReference>
<comment type="caution">
    <text evidence="11">The sequence shown here is derived from an EMBL/GenBank/DDBJ whole genome shotgun (WGS) entry which is preliminary data.</text>
</comment>
<evidence type="ECO:0000256" key="2">
    <source>
        <dbReference type="ARBA" id="ARBA00022723"/>
    </source>
</evidence>
<dbReference type="PROSITE" id="PS00079">
    <property type="entry name" value="MULTICOPPER_OXIDASE1"/>
    <property type="match status" value="1"/>
</dbReference>
<keyword evidence="2" id="KW-0479">Metal-binding</keyword>
<dbReference type="CDD" id="cd13876">
    <property type="entry name" value="CuRO_2_Abr2_like"/>
    <property type="match status" value="1"/>
</dbReference>
<dbReference type="SMR" id="A0A1Q5UBS6"/>
<dbReference type="SUPFAM" id="SSF49503">
    <property type="entry name" value="Cupredoxins"/>
    <property type="match status" value="3"/>
</dbReference>
<dbReference type="InterPro" id="IPR011707">
    <property type="entry name" value="Cu-oxidase-like_N"/>
</dbReference>
<feature type="domain" description="Plastocyanin-like" evidence="8">
    <location>
        <begin position="168"/>
        <end position="365"/>
    </location>
</feature>
<dbReference type="Gene3D" id="2.60.40.420">
    <property type="entry name" value="Cupredoxins - blue copper proteins"/>
    <property type="match status" value="3"/>
</dbReference>
<comment type="similarity">
    <text evidence="1">Belongs to the multicopper oxidase family.</text>
</comment>
<evidence type="ECO:0000259" key="10">
    <source>
        <dbReference type="Pfam" id="PF07732"/>
    </source>
</evidence>
<dbReference type="CDD" id="cd13898">
    <property type="entry name" value="CuRO_3_Abr2_like"/>
    <property type="match status" value="1"/>
</dbReference>
<dbReference type="FunFam" id="2.60.40.420:FF:000036">
    <property type="entry name" value="L-ascorbate oxidase"/>
    <property type="match status" value="1"/>
</dbReference>
<evidence type="ECO:0000256" key="1">
    <source>
        <dbReference type="ARBA" id="ARBA00010609"/>
    </source>
</evidence>
<dbReference type="InterPro" id="IPR002355">
    <property type="entry name" value="Cu_oxidase_Cu_BS"/>
</dbReference>
<feature type="domain" description="Plastocyanin-like" evidence="10">
    <location>
        <begin position="27"/>
        <end position="139"/>
    </location>
</feature>
<dbReference type="GO" id="GO:0052716">
    <property type="term" value="F:hydroquinone:oxygen oxidoreductase activity"/>
    <property type="evidence" value="ECO:0007669"/>
    <property type="project" value="UniProtKB-ARBA"/>
</dbReference>
<sequence>MGSLLFLLLCFTEWASPATVYFAVNLTWANHTVAGVQREIILTNGQYPGPELRLNQGDDVYFDVYNGCPFNATVHFHGIEQIGTPWSDGVPGMSQTPIESYNDFRYHWKADQYGAYFYHAHHRGQLEDGLYGPIYITPSSTVIKPFSLITSDNVEVQAMIDAEENTSPLLLSDWRLLTSEQIWDAEEASGVDAFCANALLINGKGSMTCFSQDEINGLTTPAQKGALGNETLTDIACFPPTVAQGDFPHNPSALLPTMFYGCTPSQGPQQVIDVDPDCPYISLDLTSAAGLLHLTFSIDEHFMWVYAIDGHYIEPVEVNAINIPNGNRYSVLVPVNQTPGDYTIRMVSGSNQQILNTTAILHYEDSDQLKRTSNSWITLTGGNATVDTVFLDDTSVVPYPAIAPSTNVAATYFLTISHFGASYRWTLGNSSFDLELEESQPLLFNQTTIPSDLIIRTDNNTWVDLIIQVDSPAQPAHPIHKHSNKHFAIGQGLGTFTWSSVAEAVQSIPGSFNLVNPPIKDTTATPVADSGPGWLAIRYQVVNPGAFLIHCHIQVHQSGGMSLALLDGVDAWPTVPSNYLNDSGF</sequence>
<feature type="chain" id="PRO_5012976714" evidence="7">
    <location>
        <begin position="18"/>
        <end position="585"/>
    </location>
</feature>
<organism evidence="11 12">
    <name type="scientific">Penicillium subrubescens</name>
    <dbReference type="NCBI Taxonomy" id="1316194"/>
    <lineage>
        <taxon>Eukaryota</taxon>
        <taxon>Fungi</taxon>
        <taxon>Dikarya</taxon>
        <taxon>Ascomycota</taxon>
        <taxon>Pezizomycotina</taxon>
        <taxon>Eurotiomycetes</taxon>
        <taxon>Eurotiomycetidae</taxon>
        <taxon>Eurotiales</taxon>
        <taxon>Aspergillaceae</taxon>
        <taxon>Penicillium</taxon>
    </lineage>
</organism>
<proteinExistence type="inferred from homology"/>
<dbReference type="STRING" id="1316194.A0A1Q5UBS6"/>
<dbReference type="GO" id="GO:0005507">
    <property type="term" value="F:copper ion binding"/>
    <property type="evidence" value="ECO:0007669"/>
    <property type="project" value="InterPro"/>
</dbReference>
<name>A0A1Q5UBS6_9EURO</name>
<gene>
    <name evidence="11" type="ORF">PENSUB_4644</name>
</gene>
<dbReference type="Pfam" id="PF07731">
    <property type="entry name" value="Cu-oxidase_2"/>
    <property type="match status" value="1"/>
</dbReference>
<keyword evidence="6" id="KW-0325">Glycoprotein</keyword>
<dbReference type="InterPro" id="IPR033138">
    <property type="entry name" value="Cu_oxidase_CS"/>
</dbReference>
<evidence type="ECO:0000313" key="12">
    <source>
        <dbReference type="Proteomes" id="UP000186955"/>
    </source>
</evidence>
<dbReference type="AlphaFoldDB" id="A0A1Q5UBS6"/>
<keyword evidence="12" id="KW-1185">Reference proteome</keyword>
<feature type="signal peptide" evidence="7">
    <location>
        <begin position="1"/>
        <end position="17"/>
    </location>
</feature>
<keyword evidence="3 7" id="KW-0732">Signal</keyword>
<evidence type="ECO:0000256" key="7">
    <source>
        <dbReference type="SAM" id="SignalP"/>
    </source>
</evidence>
<dbReference type="InterPro" id="IPR001117">
    <property type="entry name" value="Cu-oxidase_2nd"/>
</dbReference>
<evidence type="ECO:0000259" key="9">
    <source>
        <dbReference type="Pfam" id="PF07731"/>
    </source>
</evidence>
<reference evidence="11 12" key="1">
    <citation type="submission" date="2016-10" db="EMBL/GenBank/DDBJ databases">
        <title>Genome sequence of the ascomycete fungus Penicillium subrubescens.</title>
        <authorList>
            <person name="De Vries R.P."/>
            <person name="Peng M."/>
            <person name="Dilokpimol A."/>
            <person name="Hilden K."/>
            <person name="Makela M.R."/>
            <person name="Grigoriev I."/>
            <person name="Riley R."/>
            <person name="Granchi Z."/>
        </authorList>
    </citation>
    <scope>NUCLEOTIDE SEQUENCE [LARGE SCALE GENOMIC DNA]</scope>
    <source>
        <strain evidence="11 12">CBS 132785</strain>
    </source>
</reference>
<dbReference type="Proteomes" id="UP000186955">
    <property type="component" value="Unassembled WGS sequence"/>
</dbReference>
<dbReference type="PANTHER" id="PTHR11709:SF488">
    <property type="entry name" value="LACCASE-RELATED"/>
    <property type="match status" value="1"/>
</dbReference>
<keyword evidence="5" id="KW-0186">Copper</keyword>
<dbReference type="EMBL" id="MNBE01000424">
    <property type="protein sequence ID" value="OKP09932.1"/>
    <property type="molecule type" value="Genomic_DNA"/>
</dbReference>
<keyword evidence="4" id="KW-0560">Oxidoreductase</keyword>
<evidence type="ECO:0000313" key="11">
    <source>
        <dbReference type="EMBL" id="OKP09932.1"/>
    </source>
</evidence>
<accession>A0A1Q5UBS6</accession>
<protein>
    <submittedName>
        <fullName evidence="11">Laccase-1</fullName>
    </submittedName>
</protein>
<evidence type="ECO:0000256" key="6">
    <source>
        <dbReference type="ARBA" id="ARBA00023180"/>
    </source>
</evidence>